<organism evidence="3 4">
    <name type="scientific">Streptomyces polygonati</name>
    <dbReference type="NCBI Taxonomy" id="1617087"/>
    <lineage>
        <taxon>Bacteria</taxon>
        <taxon>Bacillati</taxon>
        <taxon>Actinomycetota</taxon>
        <taxon>Actinomycetes</taxon>
        <taxon>Kitasatosporales</taxon>
        <taxon>Streptomycetaceae</taxon>
        <taxon>Streptomyces</taxon>
    </lineage>
</organism>
<dbReference type="InterPro" id="IPR001387">
    <property type="entry name" value="Cro/C1-type_HTH"/>
</dbReference>
<dbReference type="Proteomes" id="UP001595765">
    <property type="component" value="Unassembled WGS sequence"/>
</dbReference>
<dbReference type="RefSeq" id="WP_386429703.1">
    <property type="nucleotide sequence ID" value="NZ_JBHSBB010000010.1"/>
</dbReference>
<proteinExistence type="predicted"/>
<feature type="domain" description="HTH cro/C1-type" evidence="2">
    <location>
        <begin position="36"/>
        <end position="83"/>
    </location>
</feature>
<dbReference type="SUPFAM" id="SSF47413">
    <property type="entry name" value="lambda repressor-like DNA-binding domains"/>
    <property type="match status" value="1"/>
</dbReference>
<dbReference type="InterPro" id="IPR041413">
    <property type="entry name" value="MLTR_LBD"/>
</dbReference>
<evidence type="ECO:0000313" key="4">
    <source>
        <dbReference type="Proteomes" id="UP001595765"/>
    </source>
</evidence>
<dbReference type="EMBL" id="JBHSBB010000010">
    <property type="protein sequence ID" value="MFC4032627.1"/>
    <property type="molecule type" value="Genomic_DNA"/>
</dbReference>
<comment type="caution">
    <text evidence="3">The sequence shown here is derived from an EMBL/GenBank/DDBJ whole genome shotgun (WGS) entry which is preliminary data.</text>
</comment>
<dbReference type="Pfam" id="PF17765">
    <property type="entry name" value="MLTR_LBD"/>
    <property type="match status" value="1"/>
</dbReference>
<dbReference type="Gene3D" id="3.30.450.180">
    <property type="match status" value="1"/>
</dbReference>
<evidence type="ECO:0000256" key="1">
    <source>
        <dbReference type="SAM" id="MobiDB-lite"/>
    </source>
</evidence>
<sequence>MDTPGELGEFLRTRRARLRPEDVGLVSYGGRRRVPGLRREELALLAGVSAAYYARLEQGQSGNASETVLDAIARALRLSDDENAHLRNLARPGRAGRRPPERPECARPGTRQLIGAMDGVPAIVLDRRNDVLAWNPLGHALVAGHLDLTAPDRPAERPNLQRLLFLDPHTRELYPRWAEEAKRAVSSLRLVAGRYSDDRRLAELIGELLMKSEEFAALWQRHPIRNCVSGTKAFHHPLVGPMELAFETLHMPDDSGQRTLMYSAEPGSPSETGLRLLRTLVESRPAAAPAGAPTTAVRAGR</sequence>
<dbReference type="CDD" id="cd00093">
    <property type="entry name" value="HTH_XRE"/>
    <property type="match status" value="1"/>
</dbReference>
<dbReference type="PANTHER" id="PTHR35010">
    <property type="entry name" value="BLL4672 PROTEIN-RELATED"/>
    <property type="match status" value="1"/>
</dbReference>
<name>A0ABV8HP03_9ACTN</name>
<dbReference type="PANTHER" id="PTHR35010:SF2">
    <property type="entry name" value="BLL4672 PROTEIN"/>
    <property type="match status" value="1"/>
</dbReference>
<dbReference type="Gene3D" id="1.10.260.40">
    <property type="entry name" value="lambda repressor-like DNA-binding domains"/>
    <property type="match status" value="1"/>
</dbReference>
<protein>
    <submittedName>
        <fullName evidence="3">Helix-turn-helix domain-containing protein</fullName>
    </submittedName>
</protein>
<dbReference type="InterPro" id="IPR010982">
    <property type="entry name" value="Lambda_DNA-bd_dom_sf"/>
</dbReference>
<evidence type="ECO:0000313" key="3">
    <source>
        <dbReference type="EMBL" id="MFC4032627.1"/>
    </source>
</evidence>
<gene>
    <name evidence="3" type="ORF">ACFO3J_14180</name>
</gene>
<keyword evidence="4" id="KW-1185">Reference proteome</keyword>
<dbReference type="PROSITE" id="PS50943">
    <property type="entry name" value="HTH_CROC1"/>
    <property type="match status" value="1"/>
</dbReference>
<feature type="region of interest" description="Disordered" evidence="1">
    <location>
        <begin position="87"/>
        <end position="107"/>
    </location>
</feature>
<accession>A0ABV8HP03</accession>
<evidence type="ECO:0000259" key="2">
    <source>
        <dbReference type="PROSITE" id="PS50943"/>
    </source>
</evidence>
<dbReference type="Pfam" id="PF13560">
    <property type="entry name" value="HTH_31"/>
    <property type="match status" value="1"/>
</dbReference>
<dbReference type="SMART" id="SM00530">
    <property type="entry name" value="HTH_XRE"/>
    <property type="match status" value="1"/>
</dbReference>
<reference evidence="4" key="1">
    <citation type="journal article" date="2019" name="Int. J. Syst. Evol. Microbiol.">
        <title>The Global Catalogue of Microorganisms (GCM) 10K type strain sequencing project: providing services to taxonomists for standard genome sequencing and annotation.</title>
        <authorList>
            <consortium name="The Broad Institute Genomics Platform"/>
            <consortium name="The Broad Institute Genome Sequencing Center for Infectious Disease"/>
            <person name="Wu L."/>
            <person name="Ma J."/>
        </authorList>
    </citation>
    <scope>NUCLEOTIDE SEQUENCE [LARGE SCALE GENOMIC DNA]</scope>
    <source>
        <strain evidence="4">CGMCC 4.7237</strain>
    </source>
</reference>